<dbReference type="SMART" id="SM00219">
    <property type="entry name" value="TyrKc"/>
    <property type="match status" value="1"/>
</dbReference>
<dbReference type="Gene3D" id="3.80.10.10">
    <property type="entry name" value="Ribonuclease Inhibitor"/>
    <property type="match status" value="2"/>
</dbReference>
<name>A0A835LQB6_9MAGN</name>
<dbReference type="InterPro" id="IPR011009">
    <property type="entry name" value="Kinase-like_dom_sf"/>
</dbReference>
<dbReference type="SUPFAM" id="SSF52058">
    <property type="entry name" value="L domain-like"/>
    <property type="match status" value="1"/>
</dbReference>
<dbReference type="EMBL" id="JADFTS010000007">
    <property type="protein sequence ID" value="KAF9595676.1"/>
    <property type="molecule type" value="Genomic_DNA"/>
</dbReference>
<feature type="domain" description="Protein kinase" evidence="14">
    <location>
        <begin position="480"/>
        <end position="748"/>
    </location>
</feature>
<dbReference type="InterPro" id="IPR032675">
    <property type="entry name" value="LRR_dom_sf"/>
</dbReference>
<gene>
    <name evidence="15" type="ORF">IFM89_002580</name>
</gene>
<evidence type="ECO:0000256" key="4">
    <source>
        <dbReference type="ARBA" id="ARBA00022614"/>
    </source>
</evidence>
<keyword evidence="7" id="KW-0677">Repeat</keyword>
<keyword evidence="11" id="KW-0325">Glycoprotein</keyword>
<evidence type="ECO:0000256" key="11">
    <source>
        <dbReference type="ARBA" id="ARBA00023180"/>
    </source>
</evidence>
<dbReference type="GO" id="GO:0005886">
    <property type="term" value="C:plasma membrane"/>
    <property type="evidence" value="ECO:0007669"/>
    <property type="project" value="UniProtKB-SubCell"/>
</dbReference>
<keyword evidence="8 12" id="KW-1133">Transmembrane helix</keyword>
<evidence type="ECO:0000256" key="8">
    <source>
        <dbReference type="ARBA" id="ARBA00022989"/>
    </source>
</evidence>
<evidence type="ECO:0000256" key="13">
    <source>
        <dbReference type="SAM" id="SignalP"/>
    </source>
</evidence>
<dbReference type="PANTHER" id="PTHR48052:SF29">
    <property type="entry name" value="PROTEIN KINASE DOMAIN-CONTAINING PROTEIN"/>
    <property type="match status" value="1"/>
</dbReference>
<protein>
    <recommendedName>
        <fullName evidence="14">Protein kinase domain-containing protein</fullName>
    </recommendedName>
</protein>
<comment type="similarity">
    <text evidence="2">Belongs to the RLP family.</text>
</comment>
<dbReference type="OrthoDB" id="676979at2759"/>
<dbReference type="AlphaFoldDB" id="A0A835LQB6"/>
<feature type="signal peptide" evidence="13">
    <location>
        <begin position="1"/>
        <end position="23"/>
    </location>
</feature>
<comment type="subcellular location">
    <subcellularLocation>
        <location evidence="1">Cell membrane</location>
        <topology evidence="1">Single-pass type I membrane protein</topology>
    </subcellularLocation>
</comment>
<dbReference type="GO" id="GO:0005524">
    <property type="term" value="F:ATP binding"/>
    <property type="evidence" value="ECO:0007669"/>
    <property type="project" value="InterPro"/>
</dbReference>
<dbReference type="SUPFAM" id="SSF56112">
    <property type="entry name" value="Protein kinase-like (PK-like)"/>
    <property type="match status" value="1"/>
</dbReference>
<organism evidence="15 16">
    <name type="scientific">Coptis chinensis</name>
    <dbReference type="NCBI Taxonomy" id="261450"/>
    <lineage>
        <taxon>Eukaryota</taxon>
        <taxon>Viridiplantae</taxon>
        <taxon>Streptophyta</taxon>
        <taxon>Embryophyta</taxon>
        <taxon>Tracheophyta</taxon>
        <taxon>Spermatophyta</taxon>
        <taxon>Magnoliopsida</taxon>
        <taxon>Ranunculales</taxon>
        <taxon>Ranunculaceae</taxon>
        <taxon>Coptidoideae</taxon>
        <taxon>Coptis</taxon>
    </lineage>
</organism>
<keyword evidence="16" id="KW-1185">Reference proteome</keyword>
<dbReference type="PROSITE" id="PS51450">
    <property type="entry name" value="LRR"/>
    <property type="match status" value="1"/>
</dbReference>
<evidence type="ECO:0000256" key="6">
    <source>
        <dbReference type="ARBA" id="ARBA00022729"/>
    </source>
</evidence>
<evidence type="ECO:0000256" key="9">
    <source>
        <dbReference type="ARBA" id="ARBA00023136"/>
    </source>
</evidence>
<evidence type="ECO:0000256" key="10">
    <source>
        <dbReference type="ARBA" id="ARBA00023170"/>
    </source>
</evidence>
<evidence type="ECO:0000256" key="7">
    <source>
        <dbReference type="ARBA" id="ARBA00022737"/>
    </source>
</evidence>
<evidence type="ECO:0000256" key="1">
    <source>
        <dbReference type="ARBA" id="ARBA00004251"/>
    </source>
</evidence>
<dbReference type="InterPro" id="IPR001245">
    <property type="entry name" value="Ser-Thr/Tyr_kinase_cat_dom"/>
</dbReference>
<dbReference type="PROSITE" id="PS50011">
    <property type="entry name" value="PROTEIN_KINASE_DOM"/>
    <property type="match status" value="1"/>
</dbReference>
<accession>A0A835LQB6</accession>
<reference evidence="15 16" key="1">
    <citation type="submission" date="2020-10" db="EMBL/GenBank/DDBJ databases">
        <title>The Coptis chinensis genome and diversification of protoberbering-type alkaloids.</title>
        <authorList>
            <person name="Wang B."/>
            <person name="Shu S."/>
            <person name="Song C."/>
            <person name="Liu Y."/>
        </authorList>
    </citation>
    <scope>NUCLEOTIDE SEQUENCE [LARGE SCALE GENOMIC DNA]</scope>
    <source>
        <strain evidence="15">HL-2020</strain>
        <tissue evidence="15">Leaf</tissue>
    </source>
</reference>
<dbReference type="Proteomes" id="UP000631114">
    <property type="component" value="Unassembled WGS sequence"/>
</dbReference>
<keyword evidence="9 12" id="KW-0472">Membrane</keyword>
<dbReference type="FunFam" id="3.80.10.10:FF:000155">
    <property type="entry name" value="Putative inactive leucine-rich repeat receptor-like protein kinase"/>
    <property type="match status" value="1"/>
</dbReference>
<sequence>MECSWILFILCLTSLVLLPGTFQLQSSQSQVLLQLRKHLEYPKALEVWDSYKDLCYLPSSPQISIVCQDNSVTELRIMGDKPSFNISKFYGFPITNVTLSDGFSIDSFVTTLARLSTLRVLSLVSLGIWGSLSDKIHRLRSLESLDLCSNFMYGMIPPKISVMDKLQTLTLNENFFNGSVPDWFDSLSNLTMLGLKNNALNGTFPSSIRKLEKLTDLVLSQNRISGRLPDLSSLTNLHVLDLRENQLESELPSMPKGLVNALLSKNFFSGEIPQQFGKLFQLQHLDMSFNLLRGTPPAKLFSLPNISYLNLASNMLTGTVPNHLHCSGVLGFVDISNNRLAGELPSCLRSSLGNRVVKFSGNCLSVDLQNQHQISYCDRVSKRNRSAGKKIGVLVAVVGGIVLLMVFLAFGLVVLCRRYCPRGTSEQRLLTKSTQDKSAIPSELLASARFLSEASKLGTQGIPVYRIFTVDELKEATANFDQSMFMGKGSIGETKLTLSNSFQIYKGRLENGTYVAIRCLALFKRYSIRNLKLRLDLLSKLRHPNLVCLLGHCIDGGEKDDSKSSPEKVLKWSERLAVSIGIAKAVHFLHTGMLPGFFNNQLKTKNILLDENGIAKLSDYGLSIITKEIDKIGVRLGDVQAKEEDRESCLALAKGAEPAFYICLVLPIQPSALTVLQPFLLDLPTLASIKHMTKLEDDVFSFGFILLEMLVGPTAGKGESILNEMYAAQLQLQAISEGDQRSDIASQQ</sequence>
<evidence type="ECO:0000313" key="16">
    <source>
        <dbReference type="Proteomes" id="UP000631114"/>
    </source>
</evidence>
<dbReference type="InterPro" id="IPR020635">
    <property type="entry name" value="Tyr_kinase_cat_dom"/>
</dbReference>
<dbReference type="GO" id="GO:0004713">
    <property type="term" value="F:protein tyrosine kinase activity"/>
    <property type="evidence" value="ECO:0007669"/>
    <property type="project" value="InterPro"/>
</dbReference>
<proteinExistence type="inferred from homology"/>
<dbReference type="Pfam" id="PF13855">
    <property type="entry name" value="LRR_8"/>
    <property type="match status" value="1"/>
</dbReference>
<evidence type="ECO:0000256" key="2">
    <source>
        <dbReference type="ARBA" id="ARBA00009592"/>
    </source>
</evidence>
<dbReference type="Pfam" id="PF00560">
    <property type="entry name" value="LRR_1"/>
    <property type="match status" value="1"/>
</dbReference>
<dbReference type="InterPro" id="IPR000719">
    <property type="entry name" value="Prot_kinase_dom"/>
</dbReference>
<feature type="chain" id="PRO_5032591180" description="Protein kinase domain-containing protein" evidence="13">
    <location>
        <begin position="24"/>
        <end position="748"/>
    </location>
</feature>
<keyword evidence="3" id="KW-1003">Cell membrane</keyword>
<dbReference type="Gene3D" id="1.10.510.10">
    <property type="entry name" value="Transferase(Phosphotransferase) domain 1"/>
    <property type="match status" value="1"/>
</dbReference>
<dbReference type="PANTHER" id="PTHR48052">
    <property type="entry name" value="UNNAMED PRODUCT"/>
    <property type="match status" value="1"/>
</dbReference>
<feature type="transmembrane region" description="Helical" evidence="12">
    <location>
        <begin position="391"/>
        <end position="415"/>
    </location>
</feature>
<evidence type="ECO:0000313" key="15">
    <source>
        <dbReference type="EMBL" id="KAF9595676.1"/>
    </source>
</evidence>
<dbReference type="Gene3D" id="3.30.200.20">
    <property type="entry name" value="Phosphorylase Kinase, domain 1"/>
    <property type="match status" value="1"/>
</dbReference>
<evidence type="ECO:0000256" key="12">
    <source>
        <dbReference type="SAM" id="Phobius"/>
    </source>
</evidence>
<keyword evidence="4" id="KW-0433">Leucine-rich repeat</keyword>
<keyword evidence="5 12" id="KW-0812">Transmembrane</keyword>
<keyword evidence="10" id="KW-0675">Receptor</keyword>
<comment type="caution">
    <text evidence="15">The sequence shown here is derived from an EMBL/GenBank/DDBJ whole genome shotgun (WGS) entry which is preliminary data.</text>
</comment>
<evidence type="ECO:0000256" key="3">
    <source>
        <dbReference type="ARBA" id="ARBA00022475"/>
    </source>
</evidence>
<dbReference type="Pfam" id="PF07714">
    <property type="entry name" value="PK_Tyr_Ser-Thr"/>
    <property type="match status" value="1"/>
</dbReference>
<evidence type="ECO:0000259" key="14">
    <source>
        <dbReference type="PROSITE" id="PS50011"/>
    </source>
</evidence>
<evidence type="ECO:0000256" key="5">
    <source>
        <dbReference type="ARBA" id="ARBA00022692"/>
    </source>
</evidence>
<dbReference type="FunFam" id="3.80.10.10:FF:000380">
    <property type="entry name" value="Putative inactive leucine-rich repeat receptor-like protein kinase"/>
    <property type="match status" value="1"/>
</dbReference>
<keyword evidence="6 13" id="KW-0732">Signal</keyword>
<dbReference type="InterPro" id="IPR001611">
    <property type="entry name" value="Leu-rich_rpt"/>
</dbReference>